<proteinExistence type="predicted"/>
<keyword evidence="3" id="KW-1185">Reference proteome</keyword>
<evidence type="ECO:0000313" key="3">
    <source>
        <dbReference type="Proteomes" id="UP001362999"/>
    </source>
</evidence>
<comment type="caution">
    <text evidence="2">The sequence shown here is derived from an EMBL/GenBank/DDBJ whole genome shotgun (WGS) entry which is preliminary data.</text>
</comment>
<reference evidence="2 3" key="1">
    <citation type="journal article" date="2024" name="J Genomics">
        <title>Draft genome sequencing and assembly of Favolaschia claudopus CIRM-BRFM 2984 isolated from oak limbs.</title>
        <authorList>
            <person name="Navarro D."/>
            <person name="Drula E."/>
            <person name="Chaduli D."/>
            <person name="Cazenave R."/>
            <person name="Ahrendt S."/>
            <person name="Wang J."/>
            <person name="Lipzen A."/>
            <person name="Daum C."/>
            <person name="Barry K."/>
            <person name="Grigoriev I.V."/>
            <person name="Favel A."/>
            <person name="Rosso M.N."/>
            <person name="Martin F."/>
        </authorList>
    </citation>
    <scope>NUCLEOTIDE SEQUENCE [LARGE SCALE GENOMIC DNA]</scope>
    <source>
        <strain evidence="2 3">CIRM-BRFM 2984</strain>
    </source>
</reference>
<gene>
    <name evidence="2" type="ORF">R3P38DRAFT_141568</name>
</gene>
<dbReference type="EMBL" id="JAWWNJ010000107">
    <property type="protein sequence ID" value="KAK6992753.1"/>
    <property type="molecule type" value="Genomic_DNA"/>
</dbReference>
<name>A0AAV9ZVC5_9AGAR</name>
<feature type="compositionally biased region" description="Pro residues" evidence="1">
    <location>
        <begin position="62"/>
        <end position="119"/>
    </location>
</feature>
<dbReference type="Proteomes" id="UP001362999">
    <property type="component" value="Unassembled WGS sequence"/>
</dbReference>
<sequence length="153" mass="16526">MGLGGPWARPAGHLDFDVDVEFQLQSKIQTKLRLLAPAANKIYTIRIELGSVLVMHPTRPRFSPPPPPTPPARFSPPPPPTPPGRYSPPPPPTPSGRFSPPPPPTPSSRFSPPPPPTPPGSSRQHRTILPPVSATGGVELDYENPVVLICWKK</sequence>
<protein>
    <submittedName>
        <fullName evidence="2">Uncharacterized protein</fullName>
    </submittedName>
</protein>
<evidence type="ECO:0000256" key="1">
    <source>
        <dbReference type="SAM" id="MobiDB-lite"/>
    </source>
</evidence>
<feature type="region of interest" description="Disordered" evidence="1">
    <location>
        <begin position="56"/>
        <end position="137"/>
    </location>
</feature>
<dbReference type="PRINTS" id="PR01217">
    <property type="entry name" value="PRICHEXTENSN"/>
</dbReference>
<accession>A0AAV9ZVC5</accession>
<organism evidence="2 3">
    <name type="scientific">Favolaschia claudopus</name>
    <dbReference type="NCBI Taxonomy" id="2862362"/>
    <lineage>
        <taxon>Eukaryota</taxon>
        <taxon>Fungi</taxon>
        <taxon>Dikarya</taxon>
        <taxon>Basidiomycota</taxon>
        <taxon>Agaricomycotina</taxon>
        <taxon>Agaricomycetes</taxon>
        <taxon>Agaricomycetidae</taxon>
        <taxon>Agaricales</taxon>
        <taxon>Marasmiineae</taxon>
        <taxon>Mycenaceae</taxon>
        <taxon>Favolaschia</taxon>
    </lineage>
</organism>
<evidence type="ECO:0000313" key="2">
    <source>
        <dbReference type="EMBL" id="KAK6992753.1"/>
    </source>
</evidence>
<dbReference type="AlphaFoldDB" id="A0AAV9ZVC5"/>